<dbReference type="HOGENOM" id="CLU_001650_16_0_1"/>
<keyword evidence="2" id="KW-1185">Reference proteome</keyword>
<dbReference type="InParanoid" id="A0A0C3N1P9"/>
<proteinExistence type="predicted"/>
<reference evidence="2" key="2">
    <citation type="submission" date="2015-01" db="EMBL/GenBank/DDBJ databases">
        <title>Evolutionary Origins and Diversification of the Mycorrhizal Mutualists.</title>
        <authorList>
            <consortium name="DOE Joint Genome Institute"/>
            <consortium name="Mycorrhizal Genomics Consortium"/>
            <person name="Kohler A."/>
            <person name="Kuo A."/>
            <person name="Nagy L.G."/>
            <person name="Floudas D."/>
            <person name="Copeland A."/>
            <person name="Barry K.W."/>
            <person name="Cichocki N."/>
            <person name="Veneault-Fourrey C."/>
            <person name="LaButti K."/>
            <person name="Lindquist E.A."/>
            <person name="Lipzen A."/>
            <person name="Lundell T."/>
            <person name="Morin E."/>
            <person name="Murat C."/>
            <person name="Riley R."/>
            <person name="Ohm R."/>
            <person name="Sun H."/>
            <person name="Tunlid A."/>
            <person name="Henrissat B."/>
            <person name="Grigoriev I.V."/>
            <person name="Hibbett D.S."/>
            <person name="Martin F."/>
        </authorList>
    </citation>
    <scope>NUCLEOTIDE SEQUENCE [LARGE SCALE GENOMIC DNA]</scope>
    <source>
        <strain evidence="2">Marx 270</strain>
    </source>
</reference>
<feature type="non-terminal residue" evidence="1">
    <location>
        <position position="1"/>
    </location>
</feature>
<gene>
    <name evidence="1" type="ORF">M404DRAFT_116274</name>
</gene>
<accession>A0A0C3N1P9</accession>
<reference evidence="1 2" key="1">
    <citation type="submission" date="2014-04" db="EMBL/GenBank/DDBJ databases">
        <authorList>
            <consortium name="DOE Joint Genome Institute"/>
            <person name="Kuo A."/>
            <person name="Kohler A."/>
            <person name="Costa M.D."/>
            <person name="Nagy L.G."/>
            <person name="Floudas D."/>
            <person name="Copeland A."/>
            <person name="Barry K.W."/>
            <person name="Cichocki N."/>
            <person name="Veneault-Fourrey C."/>
            <person name="LaButti K."/>
            <person name="Lindquist E.A."/>
            <person name="Lipzen A."/>
            <person name="Lundell T."/>
            <person name="Morin E."/>
            <person name="Murat C."/>
            <person name="Sun H."/>
            <person name="Tunlid A."/>
            <person name="Henrissat B."/>
            <person name="Grigoriev I.V."/>
            <person name="Hibbett D.S."/>
            <person name="Martin F."/>
            <person name="Nordberg H.P."/>
            <person name="Cantor M.N."/>
            <person name="Hua S.X."/>
        </authorList>
    </citation>
    <scope>NUCLEOTIDE SEQUENCE [LARGE SCALE GENOMIC DNA]</scope>
    <source>
        <strain evidence="1 2">Marx 270</strain>
    </source>
</reference>
<dbReference type="Proteomes" id="UP000054217">
    <property type="component" value="Unassembled WGS sequence"/>
</dbReference>
<feature type="non-terminal residue" evidence="1">
    <location>
        <position position="61"/>
    </location>
</feature>
<dbReference type="OrthoDB" id="3344688at2759"/>
<evidence type="ECO:0000313" key="1">
    <source>
        <dbReference type="EMBL" id="KIN95009.1"/>
    </source>
</evidence>
<sequence>TKHIQWEYHHVWDDLVANKEAAVQYVPTRDMVADIMTKALVHEQHWKFIKAMGLQLHSSGS</sequence>
<dbReference type="AlphaFoldDB" id="A0A0C3N1P9"/>
<evidence type="ECO:0000313" key="2">
    <source>
        <dbReference type="Proteomes" id="UP000054217"/>
    </source>
</evidence>
<name>A0A0C3N1P9_PISTI</name>
<organism evidence="1 2">
    <name type="scientific">Pisolithus tinctorius Marx 270</name>
    <dbReference type="NCBI Taxonomy" id="870435"/>
    <lineage>
        <taxon>Eukaryota</taxon>
        <taxon>Fungi</taxon>
        <taxon>Dikarya</taxon>
        <taxon>Basidiomycota</taxon>
        <taxon>Agaricomycotina</taxon>
        <taxon>Agaricomycetes</taxon>
        <taxon>Agaricomycetidae</taxon>
        <taxon>Boletales</taxon>
        <taxon>Sclerodermatineae</taxon>
        <taxon>Pisolithaceae</taxon>
        <taxon>Pisolithus</taxon>
    </lineage>
</organism>
<dbReference type="EMBL" id="KN832079">
    <property type="protein sequence ID" value="KIN95009.1"/>
    <property type="molecule type" value="Genomic_DNA"/>
</dbReference>
<protein>
    <submittedName>
        <fullName evidence="1">Uncharacterized protein</fullName>
    </submittedName>
</protein>
<dbReference type="STRING" id="870435.A0A0C3N1P9"/>